<feature type="binding site" evidence="14">
    <location>
        <begin position="188"/>
        <end position="195"/>
    </location>
    <ligand>
        <name>NAD(+)</name>
        <dbReference type="ChEBI" id="CHEBI:57540"/>
    </ligand>
</feature>
<accession>A0A364K8C7</accession>
<dbReference type="NCBIfam" id="TIGR01350">
    <property type="entry name" value="lipoamide_DH"/>
    <property type="match status" value="1"/>
</dbReference>
<dbReference type="InterPro" id="IPR001100">
    <property type="entry name" value="Pyr_nuc-diS_OxRdtase"/>
</dbReference>
<evidence type="ECO:0000256" key="4">
    <source>
        <dbReference type="ARBA" id="ARBA00016961"/>
    </source>
</evidence>
<keyword evidence="5" id="KW-0963">Cytoplasm</keyword>
<dbReference type="PANTHER" id="PTHR22912:SF217">
    <property type="entry name" value="DIHYDROLIPOYL DEHYDROGENASE"/>
    <property type="match status" value="1"/>
</dbReference>
<reference evidence="19 20" key="2">
    <citation type="submission" date="2018-06" db="EMBL/GenBank/DDBJ databases">
        <authorList>
            <person name="Zhirakovskaya E."/>
        </authorList>
    </citation>
    <scope>NUCLEOTIDE SEQUENCE [LARGE SCALE GENOMIC DNA]</scope>
    <source>
        <strain evidence="19 20">FBKL4.011</strain>
    </source>
</reference>
<comment type="subcellular location">
    <subcellularLocation>
        <location evidence="1">Cytoplasm</location>
    </subcellularLocation>
</comment>
<feature type="binding site" evidence="14">
    <location>
        <position position="280"/>
    </location>
    <ligand>
        <name>NAD(+)</name>
        <dbReference type="ChEBI" id="CHEBI:57540"/>
    </ligand>
</feature>
<keyword evidence="20" id="KW-1185">Reference proteome</keyword>
<organism evidence="19 20">
    <name type="scientific">Thermoflavimicrobium daqui</name>
    <dbReference type="NCBI Taxonomy" id="2137476"/>
    <lineage>
        <taxon>Bacteria</taxon>
        <taxon>Bacillati</taxon>
        <taxon>Bacillota</taxon>
        <taxon>Bacilli</taxon>
        <taxon>Bacillales</taxon>
        <taxon>Thermoactinomycetaceae</taxon>
        <taxon>Thermoflavimicrobium</taxon>
    </lineage>
</organism>
<name>A0A364K8C7_9BACL</name>
<dbReference type="InterPro" id="IPR016156">
    <property type="entry name" value="FAD/NAD-linked_Rdtase_dimer_sf"/>
</dbReference>
<evidence type="ECO:0000259" key="18">
    <source>
        <dbReference type="Pfam" id="PF07992"/>
    </source>
</evidence>
<dbReference type="InterPro" id="IPR023753">
    <property type="entry name" value="FAD/NAD-binding_dom"/>
</dbReference>
<dbReference type="Gene3D" id="3.30.390.30">
    <property type="match status" value="1"/>
</dbReference>
<feature type="binding site" evidence="14">
    <location>
        <position position="114"/>
    </location>
    <ligand>
        <name>FAD</name>
        <dbReference type="ChEBI" id="CHEBI:57692"/>
    </ligand>
</feature>
<dbReference type="InterPro" id="IPR004099">
    <property type="entry name" value="Pyr_nucl-diS_OxRdtase_dimer"/>
</dbReference>
<dbReference type="PRINTS" id="PR00368">
    <property type="entry name" value="FADPNR"/>
</dbReference>
<dbReference type="OrthoDB" id="9800167at2"/>
<proteinExistence type="inferred from homology"/>
<dbReference type="GO" id="GO:0005737">
    <property type="term" value="C:cytoplasm"/>
    <property type="evidence" value="ECO:0007669"/>
    <property type="project" value="UniProtKB-SubCell"/>
</dbReference>
<dbReference type="SUPFAM" id="SSF55424">
    <property type="entry name" value="FAD/NAD-linked reductases, dimerisation (C-terminal) domain"/>
    <property type="match status" value="1"/>
</dbReference>
<keyword evidence="11 16" id="KW-0676">Redox-active center</keyword>
<evidence type="ECO:0000256" key="2">
    <source>
        <dbReference type="ARBA" id="ARBA00007532"/>
    </source>
</evidence>
<dbReference type="InterPro" id="IPR012999">
    <property type="entry name" value="Pyr_OxRdtase_I_AS"/>
</dbReference>
<dbReference type="InterPro" id="IPR036188">
    <property type="entry name" value="FAD/NAD-bd_sf"/>
</dbReference>
<evidence type="ECO:0000256" key="8">
    <source>
        <dbReference type="ARBA" id="ARBA00023002"/>
    </source>
</evidence>
<feature type="domain" description="Pyridine nucleotide-disulphide oxidoreductase dimerisation" evidence="17">
    <location>
        <begin position="355"/>
        <end position="464"/>
    </location>
</feature>
<reference evidence="19 20" key="1">
    <citation type="submission" date="2018-06" db="EMBL/GenBank/DDBJ databases">
        <title>Thermoflavimicrobium daqus sp. nov., a thermophilic microbe isolated from Moutai-flavour Daqu.</title>
        <authorList>
            <person name="Wang X."/>
            <person name="Zhou H."/>
        </authorList>
    </citation>
    <scope>NUCLEOTIDE SEQUENCE [LARGE SCALE GENOMIC DNA]</scope>
    <source>
        <strain evidence="19 20">FBKL4.011</strain>
    </source>
</reference>
<dbReference type="Proteomes" id="UP000251213">
    <property type="component" value="Unassembled WGS sequence"/>
</dbReference>
<evidence type="ECO:0000256" key="1">
    <source>
        <dbReference type="ARBA" id="ARBA00004496"/>
    </source>
</evidence>
<comment type="catalytic activity">
    <reaction evidence="12 16">
        <text>N(6)-[(R)-dihydrolipoyl]-L-lysyl-[protein] + NAD(+) = N(6)-[(R)-lipoyl]-L-lysyl-[protein] + NADH + H(+)</text>
        <dbReference type="Rhea" id="RHEA:15045"/>
        <dbReference type="Rhea" id="RHEA-COMP:10474"/>
        <dbReference type="Rhea" id="RHEA-COMP:10475"/>
        <dbReference type="ChEBI" id="CHEBI:15378"/>
        <dbReference type="ChEBI" id="CHEBI:57540"/>
        <dbReference type="ChEBI" id="CHEBI:57945"/>
        <dbReference type="ChEBI" id="CHEBI:83099"/>
        <dbReference type="ChEBI" id="CHEBI:83100"/>
        <dbReference type="EC" id="1.8.1.4"/>
    </reaction>
</comment>
<feature type="binding site" evidence="14">
    <location>
        <begin position="151"/>
        <end position="153"/>
    </location>
    <ligand>
        <name>FAD</name>
        <dbReference type="ChEBI" id="CHEBI:57692"/>
    </ligand>
</feature>
<evidence type="ECO:0000313" key="20">
    <source>
        <dbReference type="Proteomes" id="UP000251213"/>
    </source>
</evidence>
<keyword evidence="8 16" id="KW-0560">Oxidoreductase</keyword>
<evidence type="ECO:0000256" key="15">
    <source>
        <dbReference type="PIRSR" id="PIRSR000350-4"/>
    </source>
</evidence>
<keyword evidence="14" id="KW-0547">Nucleotide-binding</keyword>
<dbReference type="PIRSF" id="PIRSF000350">
    <property type="entry name" value="Mercury_reductase_MerA"/>
    <property type="match status" value="1"/>
</dbReference>
<keyword evidence="9 14" id="KW-0520">NAD</keyword>
<evidence type="ECO:0000256" key="11">
    <source>
        <dbReference type="ARBA" id="ARBA00023284"/>
    </source>
</evidence>
<comment type="cofactor">
    <cofactor evidence="14 16">
        <name>FAD</name>
        <dbReference type="ChEBI" id="CHEBI:57692"/>
    </cofactor>
    <text evidence="14 16">Binds 1 FAD per subunit.</text>
</comment>
<dbReference type="PANTHER" id="PTHR22912">
    <property type="entry name" value="DISULFIDE OXIDOREDUCTASE"/>
    <property type="match status" value="1"/>
</dbReference>
<gene>
    <name evidence="19" type="primary">lpdA</name>
    <name evidence="19" type="ORF">DL897_00375</name>
</gene>
<evidence type="ECO:0000256" key="13">
    <source>
        <dbReference type="PIRSR" id="PIRSR000350-2"/>
    </source>
</evidence>
<evidence type="ECO:0000256" key="9">
    <source>
        <dbReference type="ARBA" id="ARBA00023027"/>
    </source>
</evidence>
<dbReference type="FunFam" id="3.30.390.30:FF:000001">
    <property type="entry name" value="Dihydrolipoyl dehydrogenase"/>
    <property type="match status" value="1"/>
</dbReference>
<dbReference type="AlphaFoldDB" id="A0A364K8C7"/>
<dbReference type="Gene3D" id="3.50.50.60">
    <property type="entry name" value="FAD/NAD(P)-binding domain"/>
    <property type="match status" value="2"/>
</dbReference>
<feature type="binding site" evidence="14">
    <location>
        <position position="320"/>
    </location>
    <ligand>
        <name>FAD</name>
        <dbReference type="ChEBI" id="CHEBI:57692"/>
    </ligand>
</feature>
<dbReference type="Pfam" id="PF02852">
    <property type="entry name" value="Pyr_redox_dim"/>
    <property type="match status" value="1"/>
</dbReference>
<evidence type="ECO:0000259" key="17">
    <source>
        <dbReference type="Pfam" id="PF02852"/>
    </source>
</evidence>
<feature type="disulfide bond" description="Redox-active" evidence="15">
    <location>
        <begin position="42"/>
        <end position="47"/>
    </location>
</feature>
<dbReference type="EMBL" id="QJKK01000001">
    <property type="protein sequence ID" value="RAL26544.1"/>
    <property type="molecule type" value="Genomic_DNA"/>
</dbReference>
<keyword evidence="10" id="KW-1015">Disulfide bond</keyword>
<comment type="caution">
    <text evidence="19">The sequence shown here is derived from an EMBL/GenBank/DDBJ whole genome shotgun (WGS) entry which is preliminary data.</text>
</comment>
<comment type="similarity">
    <text evidence="2 16">Belongs to the class-I pyridine nucleotide-disulfide oxidoreductase family.</text>
</comment>
<evidence type="ECO:0000313" key="19">
    <source>
        <dbReference type="EMBL" id="RAL26544.1"/>
    </source>
</evidence>
<comment type="miscellaneous">
    <text evidence="16">The active site is a redox-active disulfide bond.</text>
</comment>
<keyword evidence="6 16" id="KW-0285">Flavoprotein</keyword>
<evidence type="ECO:0000256" key="12">
    <source>
        <dbReference type="ARBA" id="ARBA00049187"/>
    </source>
</evidence>
<dbReference type="GO" id="GO:0006103">
    <property type="term" value="P:2-oxoglutarate metabolic process"/>
    <property type="evidence" value="ECO:0007669"/>
    <property type="project" value="TreeGrafter"/>
</dbReference>
<dbReference type="InterPro" id="IPR006258">
    <property type="entry name" value="Lipoamide_DH"/>
</dbReference>
<dbReference type="GO" id="GO:0050660">
    <property type="term" value="F:flavin adenine dinucleotide binding"/>
    <property type="evidence" value="ECO:0007669"/>
    <property type="project" value="InterPro"/>
</dbReference>
<evidence type="ECO:0000256" key="16">
    <source>
        <dbReference type="RuleBase" id="RU003692"/>
    </source>
</evidence>
<feature type="binding site" evidence="14">
    <location>
        <position position="211"/>
    </location>
    <ligand>
        <name>NAD(+)</name>
        <dbReference type="ChEBI" id="CHEBI:57540"/>
    </ligand>
</feature>
<feature type="active site" description="Proton acceptor" evidence="13">
    <location>
        <position position="453"/>
    </location>
</feature>
<dbReference type="GO" id="GO:0004148">
    <property type="term" value="F:dihydrolipoyl dehydrogenase (NADH) activity"/>
    <property type="evidence" value="ECO:0007669"/>
    <property type="project" value="UniProtKB-EC"/>
</dbReference>
<sequence>MAENYDLVVLGAGPGGYVAAVRAAHLGMKVAIVEKEKVGGVCLHKGCIPSKSLLRSAEVYHDLKRSTDYGIQVGDIQLDMYLVQERKQKIVTQLYKSVDQLLKKNKIDIYYGTGRILGSSIFSPRPGTISVEKVDGSESDMLTPQYVLIATGSRPRTLPGLNIDGDFIMTSDHALDLRSLPNSILIIGGGVIGIEWASLLNDFGVDVTILEYADRILPFEDEDVSKEMTRLLKKRKIKVITGAKVLPETVSIENDQVTLQAEKNQDSLTFSAQKVLVSVGRQANIEDIGLHNTSIKVEKDVIQVNEFMQTAESHIYAIGDVIGGYQLAHVASHEGILAVEHMAGLEVKPIDPLTIPRCTYSRPEIGSIGLTESEARSQGYEVKVGKFPFRGVGKSLVYGKIDGFIKIIADKKTDDLLGVHVIGPHATDLISEAGLAKVLDATAWEIAQTIHPHPTLSEAFAEAALAVDGKPIHG</sequence>
<evidence type="ECO:0000256" key="6">
    <source>
        <dbReference type="ARBA" id="ARBA00022630"/>
    </source>
</evidence>
<evidence type="ECO:0000256" key="7">
    <source>
        <dbReference type="ARBA" id="ARBA00022827"/>
    </source>
</evidence>
<evidence type="ECO:0000256" key="3">
    <source>
        <dbReference type="ARBA" id="ARBA00012608"/>
    </source>
</evidence>
<dbReference type="InterPro" id="IPR050151">
    <property type="entry name" value="Class-I_Pyr_Nuc-Dis_Oxidored"/>
</dbReference>
<dbReference type="RefSeq" id="WP_113657150.1">
    <property type="nucleotide sequence ID" value="NZ_KZ845663.1"/>
</dbReference>
<dbReference type="Pfam" id="PF07992">
    <property type="entry name" value="Pyr_redox_2"/>
    <property type="match status" value="1"/>
</dbReference>
<dbReference type="PRINTS" id="PR00411">
    <property type="entry name" value="PNDRDTASEI"/>
</dbReference>
<dbReference type="PROSITE" id="PS00076">
    <property type="entry name" value="PYRIDINE_REDOX_1"/>
    <property type="match status" value="1"/>
</dbReference>
<evidence type="ECO:0000256" key="14">
    <source>
        <dbReference type="PIRSR" id="PIRSR000350-3"/>
    </source>
</evidence>
<feature type="binding site" evidence="14">
    <location>
        <position position="51"/>
    </location>
    <ligand>
        <name>FAD</name>
        <dbReference type="ChEBI" id="CHEBI:57692"/>
    </ligand>
</feature>
<evidence type="ECO:0000256" key="10">
    <source>
        <dbReference type="ARBA" id="ARBA00023157"/>
    </source>
</evidence>
<dbReference type="EC" id="1.8.1.4" evidence="3 16"/>
<evidence type="ECO:0000256" key="5">
    <source>
        <dbReference type="ARBA" id="ARBA00022490"/>
    </source>
</evidence>
<keyword evidence="7 14" id="KW-0274">FAD</keyword>
<protein>
    <recommendedName>
        <fullName evidence="4 16">Dihydrolipoyl dehydrogenase</fullName>
        <ecNumber evidence="3 16">1.8.1.4</ecNumber>
    </recommendedName>
</protein>
<dbReference type="SUPFAM" id="SSF51905">
    <property type="entry name" value="FAD/NAD(P)-binding domain"/>
    <property type="match status" value="1"/>
</dbReference>
<feature type="domain" description="FAD/NAD(P)-binding" evidence="18">
    <location>
        <begin position="5"/>
        <end position="335"/>
    </location>
</feature>